<dbReference type="InterPro" id="IPR008462">
    <property type="entry name" value="CsbD"/>
</dbReference>
<feature type="domain" description="CsbD-like" evidence="3">
    <location>
        <begin position="6"/>
        <end position="58"/>
    </location>
</feature>
<keyword evidence="5" id="KW-1185">Reference proteome</keyword>
<feature type="compositionally biased region" description="Basic and acidic residues" evidence="2">
    <location>
        <begin position="32"/>
        <end position="43"/>
    </location>
</feature>
<dbReference type="AlphaFoldDB" id="A0A916XXY2"/>
<sequence>MGSTSDKISGLANEATGNVKQAAGKAVGNERLQADGKAQEIKGEAQQAVGDAKAAVKKGADNVSDAAHRNL</sequence>
<comment type="caution">
    <text evidence="4">The sequence shown here is derived from an EMBL/GenBank/DDBJ whole genome shotgun (WGS) entry which is preliminary data.</text>
</comment>
<dbReference type="EMBL" id="BMJJ01000005">
    <property type="protein sequence ID" value="GGD20371.1"/>
    <property type="molecule type" value="Genomic_DNA"/>
</dbReference>
<evidence type="ECO:0000313" key="5">
    <source>
        <dbReference type="Proteomes" id="UP000613160"/>
    </source>
</evidence>
<organism evidence="4 5">
    <name type="scientific">Aureimonas glaciei</name>
    <dbReference type="NCBI Taxonomy" id="1776957"/>
    <lineage>
        <taxon>Bacteria</taxon>
        <taxon>Pseudomonadati</taxon>
        <taxon>Pseudomonadota</taxon>
        <taxon>Alphaproteobacteria</taxon>
        <taxon>Hyphomicrobiales</taxon>
        <taxon>Aurantimonadaceae</taxon>
        <taxon>Aureimonas</taxon>
    </lineage>
</organism>
<reference evidence="4" key="1">
    <citation type="journal article" date="2014" name="Int. J. Syst. Evol. Microbiol.">
        <title>Complete genome sequence of Corynebacterium casei LMG S-19264T (=DSM 44701T), isolated from a smear-ripened cheese.</title>
        <authorList>
            <consortium name="US DOE Joint Genome Institute (JGI-PGF)"/>
            <person name="Walter F."/>
            <person name="Albersmeier A."/>
            <person name="Kalinowski J."/>
            <person name="Ruckert C."/>
        </authorList>
    </citation>
    <scope>NUCLEOTIDE SEQUENCE</scope>
    <source>
        <strain evidence="4">CGMCC 1.15493</strain>
    </source>
</reference>
<feature type="region of interest" description="Disordered" evidence="2">
    <location>
        <begin position="1"/>
        <end position="71"/>
    </location>
</feature>
<dbReference type="Gene3D" id="1.10.1470.10">
    <property type="entry name" value="YjbJ"/>
    <property type="match status" value="1"/>
</dbReference>
<name>A0A916XXY2_9HYPH</name>
<evidence type="ECO:0000259" key="3">
    <source>
        <dbReference type="Pfam" id="PF05532"/>
    </source>
</evidence>
<dbReference type="Proteomes" id="UP000613160">
    <property type="component" value="Unassembled WGS sequence"/>
</dbReference>
<protein>
    <submittedName>
        <fullName evidence="4">UPF0337 protein</fullName>
    </submittedName>
</protein>
<comment type="similarity">
    <text evidence="1">Belongs to the UPF0337 (CsbD) family.</text>
</comment>
<accession>A0A916XXY2</accession>
<dbReference type="InterPro" id="IPR036629">
    <property type="entry name" value="YjbJ_sf"/>
</dbReference>
<evidence type="ECO:0000256" key="2">
    <source>
        <dbReference type="SAM" id="MobiDB-lite"/>
    </source>
</evidence>
<gene>
    <name evidence="4" type="ORF">GCM10011335_24110</name>
</gene>
<proteinExistence type="inferred from homology"/>
<dbReference type="Pfam" id="PF05532">
    <property type="entry name" value="CsbD"/>
    <property type="match status" value="1"/>
</dbReference>
<evidence type="ECO:0000256" key="1">
    <source>
        <dbReference type="ARBA" id="ARBA00009129"/>
    </source>
</evidence>
<evidence type="ECO:0000313" key="4">
    <source>
        <dbReference type="EMBL" id="GGD20371.1"/>
    </source>
</evidence>
<dbReference type="SUPFAM" id="SSF69047">
    <property type="entry name" value="Hypothetical protein YjbJ"/>
    <property type="match status" value="1"/>
</dbReference>
<reference evidence="4" key="2">
    <citation type="submission" date="2020-09" db="EMBL/GenBank/DDBJ databases">
        <authorList>
            <person name="Sun Q."/>
            <person name="Zhou Y."/>
        </authorList>
    </citation>
    <scope>NUCLEOTIDE SEQUENCE</scope>
    <source>
        <strain evidence="4">CGMCC 1.15493</strain>
    </source>
</reference>
<dbReference type="RefSeq" id="WP_188850869.1">
    <property type="nucleotide sequence ID" value="NZ_BMJJ01000005.1"/>
</dbReference>